<dbReference type="GO" id="GO:0015031">
    <property type="term" value="P:protein transport"/>
    <property type="evidence" value="ECO:0007669"/>
    <property type="project" value="UniProtKB-KW"/>
</dbReference>
<keyword evidence="3 5" id="KW-0268">Exocytosis</keyword>
<gene>
    <name evidence="8" type="primary">exo70_2</name>
</gene>
<evidence type="ECO:0000256" key="3">
    <source>
        <dbReference type="ARBA" id="ARBA00022483"/>
    </source>
</evidence>
<feature type="region of interest" description="Disordered" evidence="6">
    <location>
        <begin position="235"/>
        <end position="259"/>
    </location>
</feature>
<comment type="function">
    <text evidence="5">Component of the exocyst complex involved in the docking of exocytic vesicles with fusion sites on the plasma membrane.</text>
</comment>
<accession>A0A2H8TXB5</accession>
<feature type="compositionally biased region" description="Polar residues" evidence="6">
    <location>
        <begin position="235"/>
        <end position="252"/>
    </location>
</feature>
<dbReference type="PANTHER" id="PTHR12542">
    <property type="entry name" value="EXOCYST COMPLEX PROTEIN EXO70"/>
    <property type="match status" value="1"/>
</dbReference>
<dbReference type="EMBL" id="GFXV01006764">
    <property type="protein sequence ID" value="MBW18569.1"/>
    <property type="molecule type" value="Transcribed_RNA"/>
</dbReference>
<dbReference type="AlphaFoldDB" id="A0A2H8TXB5"/>
<dbReference type="Gene3D" id="1.20.1280.170">
    <property type="entry name" value="Exocyst complex component Exo70"/>
    <property type="match status" value="2"/>
</dbReference>
<dbReference type="GO" id="GO:0006887">
    <property type="term" value="P:exocytosis"/>
    <property type="evidence" value="ECO:0007669"/>
    <property type="project" value="UniProtKB-KW"/>
</dbReference>
<reference evidence="8" key="1">
    <citation type="submission" date="2017-10" db="EMBL/GenBank/DDBJ databases">
        <title>Transcriptome Assembly of Sugarcane Aphid Adults.</title>
        <authorList>
            <person name="Scully E.D."/>
            <person name="Palmer N.A."/>
            <person name="Geib S.M."/>
            <person name="Sarath G."/>
            <person name="Sattler S.E."/>
        </authorList>
    </citation>
    <scope>NUCLEOTIDE SEQUENCE</scope>
    <source>
        <tissue evidence="8">Whole body</tissue>
    </source>
</reference>
<dbReference type="Pfam" id="PF03081">
    <property type="entry name" value="Exo70_C"/>
    <property type="match status" value="1"/>
</dbReference>
<evidence type="ECO:0000256" key="6">
    <source>
        <dbReference type="SAM" id="MobiDB-lite"/>
    </source>
</evidence>
<evidence type="ECO:0000259" key="7">
    <source>
        <dbReference type="Pfam" id="PF03081"/>
    </source>
</evidence>
<evidence type="ECO:0000256" key="4">
    <source>
        <dbReference type="ARBA" id="ARBA00026169"/>
    </source>
</evidence>
<evidence type="ECO:0000313" key="8">
    <source>
        <dbReference type="EMBL" id="MBW18569.1"/>
    </source>
</evidence>
<dbReference type="SUPFAM" id="SSF74788">
    <property type="entry name" value="Cullin repeat-like"/>
    <property type="match status" value="1"/>
</dbReference>
<evidence type="ECO:0000256" key="1">
    <source>
        <dbReference type="ARBA" id="ARBA00006756"/>
    </source>
</evidence>
<feature type="domain" description="Exocyst complex subunit Exo70 C-terminal" evidence="7">
    <location>
        <begin position="326"/>
        <end position="686"/>
    </location>
</feature>
<proteinExistence type="inferred from homology"/>
<dbReference type="PANTHER" id="PTHR12542:SF41">
    <property type="entry name" value="EXOCYST COMPLEX COMPONENT 7"/>
    <property type="match status" value="1"/>
</dbReference>
<keyword evidence="2 5" id="KW-0813">Transport</keyword>
<organism evidence="8">
    <name type="scientific">Melanaphis sacchari</name>
    <dbReference type="NCBI Taxonomy" id="742174"/>
    <lineage>
        <taxon>Eukaryota</taxon>
        <taxon>Metazoa</taxon>
        <taxon>Ecdysozoa</taxon>
        <taxon>Arthropoda</taxon>
        <taxon>Hexapoda</taxon>
        <taxon>Insecta</taxon>
        <taxon>Pterygota</taxon>
        <taxon>Neoptera</taxon>
        <taxon>Paraneoptera</taxon>
        <taxon>Hemiptera</taxon>
        <taxon>Sternorrhyncha</taxon>
        <taxon>Aphidomorpha</taxon>
        <taxon>Aphidoidea</taxon>
        <taxon>Aphididae</taxon>
        <taxon>Aphidini</taxon>
        <taxon>Melanaphis</taxon>
    </lineage>
</organism>
<comment type="similarity">
    <text evidence="1 5">Belongs to the EXO70 family.</text>
</comment>
<dbReference type="GO" id="GO:0005546">
    <property type="term" value="F:phosphatidylinositol-4,5-bisphosphate binding"/>
    <property type="evidence" value="ECO:0007669"/>
    <property type="project" value="InterPro"/>
</dbReference>
<evidence type="ECO:0000256" key="2">
    <source>
        <dbReference type="ARBA" id="ARBA00022448"/>
    </source>
</evidence>
<name>A0A2H8TXB5_9HEMI</name>
<dbReference type="Pfam" id="PF20669">
    <property type="entry name" value="Exo70_N"/>
    <property type="match status" value="1"/>
</dbReference>
<dbReference type="InterPro" id="IPR046364">
    <property type="entry name" value="Exo70_C"/>
</dbReference>
<protein>
    <recommendedName>
        <fullName evidence="4 5">Exocyst complex component 7</fullName>
    </recommendedName>
    <alternativeName>
        <fullName evidence="5">Exocyst complex component Exo70</fullName>
    </alternativeName>
</protein>
<dbReference type="OrthoDB" id="1922221at2759"/>
<dbReference type="InterPro" id="IPR004140">
    <property type="entry name" value="Exo70"/>
</dbReference>
<dbReference type="InterPro" id="IPR016159">
    <property type="entry name" value="Cullin_repeat-like_dom_sf"/>
</dbReference>
<evidence type="ECO:0000256" key="5">
    <source>
        <dbReference type="RuleBase" id="RU365026"/>
    </source>
</evidence>
<keyword evidence="5" id="KW-0653">Protein transport</keyword>
<dbReference type="GO" id="GO:0000145">
    <property type="term" value="C:exocyst"/>
    <property type="evidence" value="ECO:0007669"/>
    <property type="project" value="InterPro"/>
</dbReference>
<sequence>MDSSGKLEKERQNLDAFKEHLQRNSQLSEKMVDILTSFENRLGRLQQTILPIYNEMENLQLKKTNIEKTMFALDRVIMFHDVCPRVESIILGRPNGSDGLNEFLDAMEKLREAQNYFEKNNPQSVELENVSSLFKTGGDSIQREFKEILLKHSKHVQPAILIDISTNDDELVTDDSSSVSSISHFSETVSSDLIRLADWLISQSRDEYMNVYARVRANTLTKSMTTLKEYQKTGSAGSTNMAIGQTMGSPSVKSKFPHRSEVTVTRKTSKRIQHVFEKKANRMFLKASQTLGQSTGLNLGTRRPTLIENREDVVDEQEMENYLISVIALQKLMQAELSLMVGIIPIKHHHQVFQIIIQESLANIVHEGESIATRAKRCIHRKEFANLFVMFPILKHLAAMKSEFERTMEGCDPAIRGQYSIILNTLHSTGVRTLEEIVESVRTDNSMGLPRDGTVYQLTSDVLVLMEQLLDYIDSVGPLLAQVPLYNNMVSHHITPPEKYKYLLGLYIKKVLSQLNLMLINRSDSYSEPGVKYLFRLNNCHYVIKSLQRSALLDIVSLTEPECENTYDEMIASHKKSYQQCWNRILGFIVNLDDVQVVNGRLKDKDRNIIKERFSGFNKEIEEILKLQRGYTIPDVELREGLKRDNKEFILPKYSAFYDKFSQSSFTKNPEKYVKYTPAQVSAMLDRFFDVAA</sequence>